<name>A0A2V1K2U2_9BURK</name>
<proteinExistence type="inferred from homology"/>
<keyword evidence="6" id="KW-0592">Phosphate transport</keyword>
<reference evidence="12" key="1">
    <citation type="submission" date="2018-05" db="EMBL/GenBank/DDBJ databases">
        <authorList>
            <person name="Li Y."/>
        </authorList>
    </citation>
    <scope>NUCLEOTIDE SEQUENCE [LARGE SCALE GENOMIC DNA]</scope>
    <source>
        <strain evidence="12">3d-2-2</strain>
    </source>
</reference>
<dbReference type="GO" id="GO:0045936">
    <property type="term" value="P:negative regulation of phosphate metabolic process"/>
    <property type="evidence" value="ECO:0007669"/>
    <property type="project" value="InterPro"/>
</dbReference>
<protein>
    <recommendedName>
        <fullName evidence="8">Phosphate-specific transport system accessory protein PhoU homolog</fullName>
    </recommendedName>
</protein>
<comment type="subunit">
    <text evidence="3">Homodimer.</text>
</comment>
<comment type="subcellular location">
    <subcellularLocation>
        <location evidence="1">Cytoplasm</location>
    </subcellularLocation>
</comment>
<feature type="compositionally biased region" description="Basic and acidic residues" evidence="9">
    <location>
        <begin position="223"/>
        <end position="233"/>
    </location>
</feature>
<evidence type="ECO:0000256" key="8">
    <source>
        <dbReference type="ARBA" id="ARBA00069911"/>
    </source>
</evidence>
<sequence length="266" mass="29907">MAEHTYTQFSTDLELVRSSFLRMGGVVETMINTAALALADGDLALLEKVRTHEKEVNQMEVEIDEHISHVLARHQPAAIDLRMLLAVSKMLTDMERCGDEAGKVASVTRRIYEGGSREMPLIELHHMASDVLDMLRQTLDAFARLDAVQAAEVVRRDKAVDREWKAALRHLITYMIEDPRTISRAIDMIFIARAIERIGDHAKNMAERVIYLVHGADVRHKGVKTAEREARGEPDEDELKIKSILSGQRPVQDDGSSEEEVASDSK</sequence>
<evidence type="ECO:0000256" key="2">
    <source>
        <dbReference type="ARBA" id="ARBA00008107"/>
    </source>
</evidence>
<gene>
    <name evidence="11" type="primary">phoU</name>
    <name evidence="11" type="ORF">DD235_04560</name>
</gene>
<feature type="domain" description="PhoU" evidence="10">
    <location>
        <begin position="21"/>
        <end position="106"/>
    </location>
</feature>
<evidence type="ECO:0000313" key="11">
    <source>
        <dbReference type="EMBL" id="PWF25411.1"/>
    </source>
</evidence>
<evidence type="ECO:0000256" key="4">
    <source>
        <dbReference type="ARBA" id="ARBA00022448"/>
    </source>
</evidence>
<feature type="region of interest" description="Disordered" evidence="9">
    <location>
        <begin position="223"/>
        <end position="266"/>
    </location>
</feature>
<evidence type="ECO:0000313" key="12">
    <source>
        <dbReference type="Proteomes" id="UP000245212"/>
    </source>
</evidence>
<evidence type="ECO:0000256" key="6">
    <source>
        <dbReference type="ARBA" id="ARBA00022592"/>
    </source>
</evidence>
<dbReference type="Pfam" id="PF01895">
    <property type="entry name" value="PhoU"/>
    <property type="match status" value="2"/>
</dbReference>
<dbReference type="GO" id="GO:0005737">
    <property type="term" value="C:cytoplasm"/>
    <property type="evidence" value="ECO:0007669"/>
    <property type="project" value="UniProtKB-SubCell"/>
</dbReference>
<dbReference type="PANTHER" id="PTHR42930:SF3">
    <property type="entry name" value="PHOSPHATE-SPECIFIC TRANSPORT SYSTEM ACCESSORY PROTEIN PHOU"/>
    <property type="match status" value="1"/>
</dbReference>
<comment type="function">
    <text evidence="7">Plays a role in the regulation of phosphate uptake.</text>
</comment>
<dbReference type="GO" id="GO:0006817">
    <property type="term" value="P:phosphate ion transport"/>
    <property type="evidence" value="ECO:0007669"/>
    <property type="project" value="UniProtKB-KW"/>
</dbReference>
<dbReference type="Proteomes" id="UP000245212">
    <property type="component" value="Unassembled WGS sequence"/>
</dbReference>
<dbReference type="SUPFAM" id="SSF109755">
    <property type="entry name" value="PhoU-like"/>
    <property type="match status" value="1"/>
</dbReference>
<dbReference type="EMBL" id="QETA01000001">
    <property type="protein sequence ID" value="PWF25411.1"/>
    <property type="molecule type" value="Genomic_DNA"/>
</dbReference>
<evidence type="ECO:0000256" key="9">
    <source>
        <dbReference type="SAM" id="MobiDB-lite"/>
    </source>
</evidence>
<dbReference type="FunFam" id="1.20.58.220:FF:000004">
    <property type="entry name" value="Phosphate-specific transport system accessory protein PhoU"/>
    <property type="match status" value="1"/>
</dbReference>
<dbReference type="PANTHER" id="PTHR42930">
    <property type="entry name" value="PHOSPHATE-SPECIFIC TRANSPORT SYSTEM ACCESSORY PROTEIN PHOU"/>
    <property type="match status" value="1"/>
</dbReference>
<dbReference type="AlphaFoldDB" id="A0A2V1K2U2"/>
<evidence type="ECO:0000256" key="5">
    <source>
        <dbReference type="ARBA" id="ARBA00022490"/>
    </source>
</evidence>
<organism evidence="11 12">
    <name type="scientific">Corticimicrobacter populi</name>
    <dbReference type="NCBI Taxonomy" id="2175229"/>
    <lineage>
        <taxon>Bacteria</taxon>
        <taxon>Pseudomonadati</taxon>
        <taxon>Pseudomonadota</taxon>
        <taxon>Betaproteobacteria</taxon>
        <taxon>Burkholderiales</taxon>
        <taxon>Alcaligenaceae</taxon>
        <taxon>Corticimicrobacter</taxon>
    </lineage>
</organism>
<evidence type="ECO:0000256" key="1">
    <source>
        <dbReference type="ARBA" id="ARBA00004496"/>
    </source>
</evidence>
<feature type="compositionally biased region" description="Acidic residues" evidence="9">
    <location>
        <begin position="255"/>
        <end position="266"/>
    </location>
</feature>
<dbReference type="RefSeq" id="WP_109060814.1">
    <property type="nucleotide sequence ID" value="NZ_QETA01000001.1"/>
</dbReference>
<evidence type="ECO:0000259" key="10">
    <source>
        <dbReference type="Pfam" id="PF01895"/>
    </source>
</evidence>
<keyword evidence="12" id="KW-1185">Reference proteome</keyword>
<evidence type="ECO:0000256" key="7">
    <source>
        <dbReference type="ARBA" id="ARBA00056181"/>
    </source>
</evidence>
<dbReference type="Gene3D" id="1.20.58.220">
    <property type="entry name" value="Phosphate transport system protein phou homolog 2, domain 2"/>
    <property type="match status" value="2"/>
</dbReference>
<comment type="caution">
    <text evidence="11">The sequence shown here is derived from an EMBL/GenBank/DDBJ whole genome shotgun (WGS) entry which is preliminary data.</text>
</comment>
<dbReference type="InterPro" id="IPR038078">
    <property type="entry name" value="PhoU-like_sf"/>
</dbReference>
<accession>A0A2V1K2U2</accession>
<evidence type="ECO:0000256" key="3">
    <source>
        <dbReference type="ARBA" id="ARBA00011738"/>
    </source>
</evidence>
<comment type="similarity">
    <text evidence="2">Belongs to the PhoU family.</text>
</comment>
<keyword evidence="4" id="KW-0813">Transport</keyword>
<dbReference type="NCBIfam" id="TIGR02135">
    <property type="entry name" value="phoU_full"/>
    <property type="match status" value="1"/>
</dbReference>
<keyword evidence="5" id="KW-0963">Cytoplasm</keyword>
<feature type="domain" description="PhoU" evidence="10">
    <location>
        <begin position="124"/>
        <end position="209"/>
    </location>
</feature>
<dbReference type="GO" id="GO:0030643">
    <property type="term" value="P:intracellular phosphate ion homeostasis"/>
    <property type="evidence" value="ECO:0007669"/>
    <property type="project" value="InterPro"/>
</dbReference>
<dbReference type="PIRSF" id="PIRSF003107">
    <property type="entry name" value="PhoU"/>
    <property type="match status" value="1"/>
</dbReference>
<dbReference type="InterPro" id="IPR026022">
    <property type="entry name" value="PhoU_dom"/>
</dbReference>
<dbReference type="InterPro" id="IPR028366">
    <property type="entry name" value="PhoU"/>
</dbReference>